<sequence length="306" mass="35264">MHWDRYWSETKRLSSFEEDGNDFGYPNEVMDFWKDQLNIRSDKLIVLDAATGKGAIAAYIKAILNSRHIPSIIHGCDLAEIETESLYFPPQLQTLLETIRFDYGVGLEKLPYHDSYFDLVVSQFGFEYSNWELSIPEINRVLKKEGRLIFMAHHAKSIVSHNSLVGIEVLSSFIDNDVFLKLNEVISLKLNGEDDAFKEKNKMLINELNSYVIDSEEKAVWFLDIVNSISKLMRTIDETSIEKVQILSKSTVYQIDRLKDQLGVAQDTLSIKQKINKFDGLFKVLDIKEFYIEKTLFSSVVVLEKA</sequence>
<dbReference type="InterPro" id="IPR013216">
    <property type="entry name" value="Methyltransf_11"/>
</dbReference>
<comment type="caution">
    <text evidence="2">The sequence shown here is derived from an EMBL/GenBank/DDBJ whole genome shotgun (WGS) entry which is preliminary data.</text>
</comment>
<dbReference type="Pfam" id="PF08241">
    <property type="entry name" value="Methyltransf_11"/>
    <property type="match status" value="1"/>
</dbReference>
<dbReference type="SUPFAM" id="SSF53335">
    <property type="entry name" value="S-adenosyl-L-methionine-dependent methyltransferases"/>
    <property type="match status" value="1"/>
</dbReference>
<dbReference type="EMBL" id="MWPV01000002">
    <property type="protein sequence ID" value="OUL58366.1"/>
    <property type="molecule type" value="Genomic_DNA"/>
</dbReference>
<keyword evidence="3" id="KW-1185">Reference proteome</keyword>
<organism evidence="2 3">
    <name type="scientific">Pseudoalteromonas ulvae</name>
    <dbReference type="NCBI Taxonomy" id="107327"/>
    <lineage>
        <taxon>Bacteria</taxon>
        <taxon>Pseudomonadati</taxon>
        <taxon>Pseudomonadota</taxon>
        <taxon>Gammaproteobacteria</taxon>
        <taxon>Alteromonadales</taxon>
        <taxon>Pseudoalteromonadaceae</taxon>
        <taxon>Pseudoalteromonas</taxon>
    </lineage>
</organism>
<proteinExistence type="predicted"/>
<evidence type="ECO:0000313" key="2">
    <source>
        <dbReference type="EMBL" id="OUL58366.1"/>
    </source>
</evidence>
<dbReference type="Gene3D" id="3.40.50.150">
    <property type="entry name" value="Vaccinia Virus protein VP39"/>
    <property type="match status" value="1"/>
</dbReference>
<accession>A0A244CSC3</accession>
<gene>
    <name evidence="2" type="ORF">B1199_08520</name>
</gene>
<evidence type="ECO:0000259" key="1">
    <source>
        <dbReference type="Pfam" id="PF08241"/>
    </source>
</evidence>
<dbReference type="GO" id="GO:0008757">
    <property type="term" value="F:S-adenosylmethionine-dependent methyltransferase activity"/>
    <property type="evidence" value="ECO:0007669"/>
    <property type="project" value="InterPro"/>
</dbReference>
<protein>
    <recommendedName>
        <fullName evidence="1">Methyltransferase type 11 domain-containing protein</fullName>
    </recommendedName>
</protein>
<evidence type="ECO:0000313" key="3">
    <source>
        <dbReference type="Proteomes" id="UP000194841"/>
    </source>
</evidence>
<dbReference type="RefSeq" id="WP_086743672.1">
    <property type="nucleotide sequence ID" value="NZ_MWPV01000002.1"/>
</dbReference>
<feature type="domain" description="Methyltransferase type 11" evidence="1">
    <location>
        <begin position="47"/>
        <end position="150"/>
    </location>
</feature>
<dbReference type="Proteomes" id="UP000194841">
    <property type="component" value="Unassembled WGS sequence"/>
</dbReference>
<dbReference type="CDD" id="cd02440">
    <property type="entry name" value="AdoMet_MTases"/>
    <property type="match status" value="1"/>
</dbReference>
<name>A0A244CSC3_PSEDV</name>
<reference evidence="2 3" key="1">
    <citation type="submission" date="2017-02" db="EMBL/GenBank/DDBJ databases">
        <title>Pseudoalteromonas ulvae TC14 Genome.</title>
        <authorList>
            <person name="Molmeret M."/>
        </authorList>
    </citation>
    <scope>NUCLEOTIDE SEQUENCE [LARGE SCALE GENOMIC DNA]</scope>
    <source>
        <strain evidence="2">TC14</strain>
    </source>
</reference>
<dbReference type="InterPro" id="IPR029063">
    <property type="entry name" value="SAM-dependent_MTases_sf"/>
</dbReference>
<dbReference type="OrthoDB" id="5974463at2"/>
<dbReference type="AlphaFoldDB" id="A0A244CSC3"/>